<evidence type="ECO:0000256" key="3">
    <source>
        <dbReference type="ARBA" id="ARBA00022475"/>
    </source>
</evidence>
<dbReference type="InterPro" id="IPR000515">
    <property type="entry name" value="MetI-like"/>
</dbReference>
<dbReference type="Proteomes" id="UP000597444">
    <property type="component" value="Unassembled WGS sequence"/>
</dbReference>
<dbReference type="GO" id="GO:0055085">
    <property type="term" value="P:transmembrane transport"/>
    <property type="evidence" value="ECO:0007669"/>
    <property type="project" value="InterPro"/>
</dbReference>
<feature type="transmembrane region" description="Helical" evidence="7">
    <location>
        <begin position="186"/>
        <end position="210"/>
    </location>
</feature>
<reference evidence="9" key="1">
    <citation type="submission" date="2020-10" db="EMBL/GenBank/DDBJ databases">
        <title>Taxonomic study of unclassified bacteria belonging to the class Ktedonobacteria.</title>
        <authorList>
            <person name="Yabe S."/>
            <person name="Wang C.M."/>
            <person name="Zheng Y."/>
            <person name="Sakai Y."/>
            <person name="Cavaletti L."/>
            <person name="Monciardini P."/>
            <person name="Donadio S."/>
        </authorList>
    </citation>
    <scope>NUCLEOTIDE SEQUENCE</scope>
    <source>
        <strain evidence="9">ID150040</strain>
    </source>
</reference>
<comment type="similarity">
    <text evidence="7">Belongs to the binding-protein-dependent transport system permease family.</text>
</comment>
<proteinExistence type="inferred from homology"/>
<gene>
    <name evidence="9" type="ORF">KSF_071910</name>
</gene>
<dbReference type="PANTHER" id="PTHR43005:SF1">
    <property type="entry name" value="SPERMIDINE_PUTRESCINE TRANSPORT SYSTEM PERMEASE PROTEIN"/>
    <property type="match status" value="1"/>
</dbReference>
<feature type="transmembrane region" description="Helical" evidence="7">
    <location>
        <begin position="97"/>
        <end position="119"/>
    </location>
</feature>
<feature type="domain" description="ABC transmembrane type-1" evidence="8">
    <location>
        <begin position="94"/>
        <end position="312"/>
    </location>
</feature>
<keyword evidence="4 7" id="KW-0812">Transmembrane</keyword>
<protein>
    <recommendedName>
        <fullName evidence="8">ABC transmembrane type-1 domain-containing protein</fullName>
    </recommendedName>
</protein>
<name>A0A8J3IN60_9CHLR</name>
<evidence type="ECO:0000256" key="2">
    <source>
        <dbReference type="ARBA" id="ARBA00022448"/>
    </source>
</evidence>
<dbReference type="Gene3D" id="1.10.3720.10">
    <property type="entry name" value="MetI-like"/>
    <property type="match status" value="1"/>
</dbReference>
<dbReference type="Pfam" id="PF00528">
    <property type="entry name" value="BPD_transp_1"/>
    <property type="match status" value="1"/>
</dbReference>
<dbReference type="CDD" id="cd06261">
    <property type="entry name" value="TM_PBP2"/>
    <property type="match status" value="1"/>
</dbReference>
<evidence type="ECO:0000313" key="10">
    <source>
        <dbReference type="Proteomes" id="UP000597444"/>
    </source>
</evidence>
<feature type="transmembrane region" description="Helical" evidence="7">
    <location>
        <begin position="295"/>
        <end position="315"/>
    </location>
</feature>
<comment type="caution">
    <text evidence="9">The sequence shown here is derived from an EMBL/GenBank/DDBJ whole genome shotgun (WGS) entry which is preliminary data.</text>
</comment>
<dbReference type="SUPFAM" id="SSF161098">
    <property type="entry name" value="MetI-like"/>
    <property type="match status" value="1"/>
</dbReference>
<dbReference type="EMBL" id="BNJK01000001">
    <property type="protein sequence ID" value="GHO97143.1"/>
    <property type="molecule type" value="Genomic_DNA"/>
</dbReference>
<accession>A0A8J3IN60</accession>
<keyword evidence="5 7" id="KW-1133">Transmembrane helix</keyword>
<dbReference type="RefSeq" id="WP_220207724.1">
    <property type="nucleotide sequence ID" value="NZ_BNJK01000001.1"/>
</dbReference>
<comment type="subcellular location">
    <subcellularLocation>
        <location evidence="1 7">Cell membrane</location>
        <topology evidence="1 7">Multi-pass membrane protein</topology>
    </subcellularLocation>
</comment>
<keyword evidence="6 7" id="KW-0472">Membrane</keyword>
<evidence type="ECO:0000256" key="5">
    <source>
        <dbReference type="ARBA" id="ARBA00022989"/>
    </source>
</evidence>
<feature type="transmembrane region" description="Helical" evidence="7">
    <location>
        <begin position="231"/>
        <end position="256"/>
    </location>
</feature>
<dbReference type="InterPro" id="IPR035906">
    <property type="entry name" value="MetI-like_sf"/>
</dbReference>
<organism evidence="9 10">
    <name type="scientific">Reticulibacter mediterranei</name>
    <dbReference type="NCBI Taxonomy" id="2778369"/>
    <lineage>
        <taxon>Bacteria</taxon>
        <taxon>Bacillati</taxon>
        <taxon>Chloroflexota</taxon>
        <taxon>Ktedonobacteria</taxon>
        <taxon>Ktedonobacterales</taxon>
        <taxon>Reticulibacteraceae</taxon>
        <taxon>Reticulibacter</taxon>
    </lineage>
</organism>
<keyword evidence="10" id="KW-1185">Reference proteome</keyword>
<evidence type="ECO:0000259" key="8">
    <source>
        <dbReference type="PROSITE" id="PS50928"/>
    </source>
</evidence>
<evidence type="ECO:0000256" key="4">
    <source>
        <dbReference type="ARBA" id="ARBA00022692"/>
    </source>
</evidence>
<dbReference type="AlphaFoldDB" id="A0A8J3IN60"/>
<dbReference type="GO" id="GO:0005886">
    <property type="term" value="C:plasma membrane"/>
    <property type="evidence" value="ECO:0007669"/>
    <property type="project" value="UniProtKB-SubCell"/>
</dbReference>
<keyword evidence="2 7" id="KW-0813">Transport</keyword>
<evidence type="ECO:0000256" key="7">
    <source>
        <dbReference type="RuleBase" id="RU363032"/>
    </source>
</evidence>
<evidence type="ECO:0000313" key="9">
    <source>
        <dbReference type="EMBL" id="GHO97143.1"/>
    </source>
</evidence>
<dbReference type="PANTHER" id="PTHR43005">
    <property type="entry name" value="BLR7065 PROTEIN"/>
    <property type="match status" value="1"/>
</dbReference>
<evidence type="ECO:0000256" key="1">
    <source>
        <dbReference type="ARBA" id="ARBA00004651"/>
    </source>
</evidence>
<feature type="transmembrane region" description="Helical" evidence="7">
    <location>
        <begin position="34"/>
        <end position="58"/>
    </location>
</feature>
<sequence>MLQQSETLLTKDIKRSKRKPERRERRWLRGLTPYLLLLPAILFLFLFFFAPALFNFLLSFQRVSFFDVAKGGAWIGLGNFVSILQDPQTLLSLRNTVFYLTIGTVLLRLILGLLLALLVNSSALKRWRLTGIMRTCFILPWAIPPVVAIAAWKWLLDPQFGVINQLLLSVGLVKEGIPFLVQTTTVWYGVIAIVVWRELPFVIISVLAGLQAIPGEIIEAARVDGATRLHIFRFITLPLLSPVLLTVGWLTTIWTYNNFVFVWLTTRGGPGNFTQVLGTQLYNTAFIDYDFGKGAAVGVLMTLVMVIFSTLYYTFIFKGRVGQT</sequence>
<dbReference type="PROSITE" id="PS50928">
    <property type="entry name" value="ABC_TM1"/>
    <property type="match status" value="1"/>
</dbReference>
<evidence type="ECO:0000256" key="6">
    <source>
        <dbReference type="ARBA" id="ARBA00023136"/>
    </source>
</evidence>
<keyword evidence="3" id="KW-1003">Cell membrane</keyword>
<feature type="transmembrane region" description="Helical" evidence="7">
    <location>
        <begin position="131"/>
        <end position="152"/>
    </location>
</feature>